<dbReference type="Gene3D" id="3.40.50.300">
    <property type="entry name" value="P-loop containing nucleotide triphosphate hydrolases"/>
    <property type="match status" value="1"/>
</dbReference>
<dbReference type="EMBL" id="CP017479">
    <property type="protein sequence ID" value="AOW08951.1"/>
    <property type="molecule type" value="Genomic_DNA"/>
</dbReference>
<evidence type="ECO:0000313" key="2">
    <source>
        <dbReference type="Proteomes" id="UP000175968"/>
    </source>
</evidence>
<dbReference type="KEGG" id="fgl:EM308_05205"/>
<keyword evidence="2" id="KW-1185">Reference proteome</keyword>
<proteinExistence type="predicted"/>
<dbReference type="RefSeq" id="WP_051877616.1">
    <property type="nucleotide sequence ID" value="NZ_CP017479.1"/>
</dbReference>
<reference evidence="1 2" key="1">
    <citation type="submission" date="2016-10" db="EMBL/GenBank/DDBJ databases">
        <title>Flavobacterium gilvum sp. nov., isolated from stream water.</title>
        <authorList>
            <person name="Shin S.-K."/>
            <person name="Cho Y.-J."/>
            <person name="Yi H."/>
        </authorList>
    </citation>
    <scope>NUCLEOTIDE SEQUENCE [LARGE SCALE GENOMIC DNA]</scope>
    <source>
        <strain evidence="1 2">EM1308</strain>
    </source>
</reference>
<dbReference type="Proteomes" id="UP000175968">
    <property type="component" value="Chromosome"/>
</dbReference>
<evidence type="ECO:0008006" key="3">
    <source>
        <dbReference type="Google" id="ProtNLM"/>
    </source>
</evidence>
<dbReference type="Pfam" id="PF13481">
    <property type="entry name" value="AAA_25"/>
    <property type="match status" value="1"/>
</dbReference>
<accession>A0AAC9N4Z1</accession>
<dbReference type="InterPro" id="IPR027417">
    <property type="entry name" value="P-loop_NTPase"/>
</dbReference>
<dbReference type="SUPFAM" id="SSF52540">
    <property type="entry name" value="P-loop containing nucleoside triphosphate hydrolases"/>
    <property type="match status" value="1"/>
</dbReference>
<sequence>MSTDNTNSPEKSLVNRPIKDTKFNDLNELSTAIDEAMNSNLSENQVVELHLLNRLKFKIDLKEKIPPPKIAWSLSSSKNAGEDIFGTMGNFGLITGKAKSKKTFFIGIALATALNNNRSLLNRFKSHLPSNKNEVLYIDTEQSKYHVQNAVKRICKLINVDEPANLHAFNLRSLSPAERLQFVELEIYLNDKIGFVVIDGIKDLVTSINDETEATMIATKLLKWTEERDIYILTVLHQNKGDNNARGHIGTELINKAEIVLSVTALENDKEISIVETQQCRNREPENFAFKIDEDGLPFLVPMDELPIKRTSSSFNPTDLEDYQKYKLLTEVFSQDKEFKYGQLIIQIKLALKNQFNKDIGNNRIKILTTECYNKGWLIQEDNKGPYTLGEY</sequence>
<gene>
    <name evidence="1" type="ORF">EM308_05205</name>
</gene>
<dbReference type="AlphaFoldDB" id="A0AAC9N4Z1"/>
<protein>
    <recommendedName>
        <fullName evidence="3">Mobilization protein</fullName>
    </recommendedName>
</protein>
<evidence type="ECO:0000313" key="1">
    <source>
        <dbReference type="EMBL" id="AOW08951.1"/>
    </source>
</evidence>
<organism evidence="1 2">
    <name type="scientific">Flavobacterium gilvum</name>
    <dbReference type="NCBI Taxonomy" id="1492737"/>
    <lineage>
        <taxon>Bacteria</taxon>
        <taxon>Pseudomonadati</taxon>
        <taxon>Bacteroidota</taxon>
        <taxon>Flavobacteriia</taxon>
        <taxon>Flavobacteriales</taxon>
        <taxon>Flavobacteriaceae</taxon>
        <taxon>Flavobacterium</taxon>
    </lineage>
</organism>
<name>A0AAC9N4Z1_9FLAO</name>